<dbReference type="Proteomes" id="UP001589793">
    <property type="component" value="Unassembled WGS sequence"/>
</dbReference>
<proteinExistence type="predicted"/>
<keyword evidence="1" id="KW-0560">Oxidoreductase</keyword>
<dbReference type="InterPro" id="IPR011251">
    <property type="entry name" value="Luciferase-like_dom"/>
</dbReference>
<evidence type="ECO:0000256" key="2">
    <source>
        <dbReference type="SAM" id="MobiDB-lite"/>
    </source>
</evidence>
<feature type="region of interest" description="Disordered" evidence="2">
    <location>
        <begin position="1"/>
        <end position="39"/>
    </location>
</feature>
<evidence type="ECO:0000256" key="1">
    <source>
        <dbReference type="ARBA" id="ARBA00023002"/>
    </source>
</evidence>
<comment type="caution">
    <text evidence="4">The sequence shown here is derived from an EMBL/GenBank/DDBJ whole genome shotgun (WGS) entry which is preliminary data.</text>
</comment>
<dbReference type="CDD" id="cd01097">
    <property type="entry name" value="Tetrahydromethanopterin_reductase"/>
    <property type="match status" value="1"/>
</dbReference>
<dbReference type="InterPro" id="IPR050564">
    <property type="entry name" value="F420-G6PD/mer"/>
</dbReference>
<dbReference type="SUPFAM" id="SSF51679">
    <property type="entry name" value="Bacterial luciferase-like"/>
    <property type="match status" value="1"/>
</dbReference>
<evidence type="ECO:0000259" key="3">
    <source>
        <dbReference type="Pfam" id="PF00296"/>
    </source>
</evidence>
<dbReference type="PANTHER" id="PTHR43244:SF1">
    <property type="entry name" value="5,10-METHYLENETETRAHYDROMETHANOPTERIN REDUCTASE"/>
    <property type="match status" value="1"/>
</dbReference>
<dbReference type="EMBL" id="JBHLSV010000010">
    <property type="protein sequence ID" value="MFC0674340.1"/>
    <property type="molecule type" value="Genomic_DNA"/>
</dbReference>
<name>A0ABV6RBI4_9MICO</name>
<dbReference type="Gene3D" id="3.20.20.30">
    <property type="entry name" value="Luciferase-like domain"/>
    <property type="match status" value="1"/>
</dbReference>
<evidence type="ECO:0000313" key="5">
    <source>
        <dbReference type="Proteomes" id="UP001589793"/>
    </source>
</evidence>
<dbReference type="Pfam" id="PF00296">
    <property type="entry name" value="Bac_luciferase"/>
    <property type="match status" value="1"/>
</dbReference>
<dbReference type="PANTHER" id="PTHR43244">
    <property type="match status" value="1"/>
</dbReference>
<protein>
    <submittedName>
        <fullName evidence="4">LLM class flavin-dependent oxidoreductase</fullName>
    </submittedName>
</protein>
<sequence length="376" mass="40191">MNVVNGDPRRAGTREHPHRAWLSPTAGSHPPRADRPAGRTRIGFHASHEQIPPEELLRLVVRAEAVGFDGAMCSDHLAPWGIAQGSSGHAWTWLGAALASTGFPIGVVTAPGQRYHPAVLAQAIGTLGRMFPGRFWAACGSGEALNEHVTGDPWPDHEARDDRLLASVDVIRRLLAGEEVDADGPVRVHRARVWSRPAAIPPTLAAAVSTRTAGWAASWADGLITTGCDPRTTGAVRRAYRSRGGRGPLVLQVHLALADSAVAAGCIAREQWRQATVPPALMWDLQQPEDFDSRATDDPGSLAEAVALAGSVAELVERVVPAAAGYDEVHLHHVGTDQERFLDRCPELLRLLRARLPRIAEDGRADGTPAGREGPS</sequence>
<reference evidence="4 5" key="1">
    <citation type="submission" date="2024-09" db="EMBL/GenBank/DDBJ databases">
        <authorList>
            <person name="Sun Q."/>
            <person name="Mori K."/>
        </authorList>
    </citation>
    <scope>NUCLEOTIDE SEQUENCE [LARGE SCALE GENOMIC DNA]</scope>
    <source>
        <strain evidence="4 5">CICC 10874</strain>
    </source>
</reference>
<gene>
    <name evidence="4" type="ORF">ACFFF6_10280</name>
</gene>
<accession>A0ABV6RBI4</accession>
<dbReference type="InterPro" id="IPR036661">
    <property type="entry name" value="Luciferase-like_sf"/>
</dbReference>
<organism evidence="4 5">
    <name type="scientific">Brachybacterium hainanense</name>
    <dbReference type="NCBI Taxonomy" id="1541174"/>
    <lineage>
        <taxon>Bacteria</taxon>
        <taxon>Bacillati</taxon>
        <taxon>Actinomycetota</taxon>
        <taxon>Actinomycetes</taxon>
        <taxon>Micrococcales</taxon>
        <taxon>Dermabacteraceae</taxon>
        <taxon>Brachybacterium</taxon>
    </lineage>
</organism>
<feature type="domain" description="Luciferase-like" evidence="3">
    <location>
        <begin position="45"/>
        <end position="320"/>
    </location>
</feature>
<keyword evidence="5" id="KW-1185">Reference proteome</keyword>
<dbReference type="RefSeq" id="WP_376980331.1">
    <property type="nucleotide sequence ID" value="NZ_JBHLSV010000010.1"/>
</dbReference>
<evidence type="ECO:0000313" key="4">
    <source>
        <dbReference type="EMBL" id="MFC0674340.1"/>
    </source>
</evidence>